<dbReference type="GO" id="GO:0003924">
    <property type="term" value="F:GTPase activity"/>
    <property type="evidence" value="ECO:0007669"/>
    <property type="project" value="InterPro"/>
</dbReference>
<evidence type="ECO:0000313" key="2">
    <source>
        <dbReference type="EMBL" id="QID84429.1"/>
    </source>
</evidence>
<dbReference type="PROSITE" id="PS51421">
    <property type="entry name" value="RAS"/>
    <property type="match status" value="1"/>
</dbReference>
<gene>
    <name evidence="2" type="primary">YPT10_2</name>
    <name evidence="2" type="ORF">GRS66_006932</name>
</gene>
<dbReference type="FunFam" id="3.40.50.300:FF:002139">
    <property type="entry name" value="GTP-binding protein YPT10"/>
    <property type="match status" value="1"/>
</dbReference>
<dbReference type="SMART" id="SM00174">
    <property type="entry name" value="RHO"/>
    <property type="match status" value="1"/>
</dbReference>
<dbReference type="SMART" id="SM00176">
    <property type="entry name" value="RAN"/>
    <property type="match status" value="1"/>
</dbReference>
<sequence length="198" mass="21863">MEATIKVVLLGDSSVGKTSIVTRLKSGKFPEKHAATIGAAFVTKTIEVSTSDTSMEKRIHMEIWDTAGQERYKSLVPMYYRDANIALHVFELNNAASLQCALTWFQDLQDRAQETQVILVGNKQDLVSEEQSSKVEIPVELQGVPYVSVSAKTGYNFDALNEIIISLVPGDQFKTSKDNEQGNKVELNNKSSRSGCIC</sequence>
<keyword evidence="3" id="KW-1185">Reference proteome</keyword>
<dbReference type="NCBIfam" id="TIGR00231">
    <property type="entry name" value="small_GTP"/>
    <property type="match status" value="1"/>
</dbReference>
<dbReference type="Proteomes" id="UP000501346">
    <property type="component" value="Chromosome SeIV-SeII"/>
</dbReference>
<dbReference type="PROSITE" id="PS51419">
    <property type="entry name" value="RAB"/>
    <property type="match status" value="1"/>
</dbReference>
<dbReference type="GO" id="GO:0005525">
    <property type="term" value="F:GTP binding"/>
    <property type="evidence" value="ECO:0007669"/>
    <property type="project" value="InterPro"/>
</dbReference>
<protein>
    <submittedName>
        <fullName evidence="2">Rab GTPase ypt10</fullName>
    </submittedName>
</protein>
<dbReference type="Pfam" id="PF00071">
    <property type="entry name" value="Ras"/>
    <property type="match status" value="1"/>
</dbReference>
<name>A0A6C1E613_SACPS</name>
<dbReference type="PANTHER" id="PTHR47978">
    <property type="match status" value="1"/>
</dbReference>
<dbReference type="AlphaFoldDB" id="A0A6C1E613"/>
<dbReference type="SMART" id="SM00173">
    <property type="entry name" value="RAS"/>
    <property type="match status" value="1"/>
</dbReference>
<dbReference type="EMBL" id="CP049001">
    <property type="protein sequence ID" value="QID84429.1"/>
    <property type="molecule type" value="Genomic_DNA"/>
</dbReference>
<dbReference type="InterPro" id="IPR001806">
    <property type="entry name" value="Small_GTPase"/>
</dbReference>
<evidence type="ECO:0000313" key="3">
    <source>
        <dbReference type="Proteomes" id="UP000501346"/>
    </source>
</evidence>
<keyword evidence="1" id="KW-0547">Nucleotide-binding</keyword>
<dbReference type="OrthoDB" id="63533at2759"/>
<dbReference type="CDD" id="cd00154">
    <property type="entry name" value="Rab"/>
    <property type="match status" value="1"/>
</dbReference>
<dbReference type="Gene3D" id="3.40.50.300">
    <property type="entry name" value="P-loop containing nucleotide triphosphate hydrolases"/>
    <property type="match status" value="1"/>
</dbReference>
<proteinExistence type="predicted"/>
<accession>A0A6C1E613</accession>
<dbReference type="PRINTS" id="PR00449">
    <property type="entry name" value="RASTRNSFRMNG"/>
</dbReference>
<dbReference type="PROSITE" id="PS51420">
    <property type="entry name" value="RHO"/>
    <property type="match status" value="1"/>
</dbReference>
<dbReference type="InterPro" id="IPR005225">
    <property type="entry name" value="Small_GTP-bd"/>
</dbReference>
<reference evidence="2 3" key="1">
    <citation type="journal article" date="2019" name="BMC Genomics">
        <title>Chromosome level assembly and comparative genome analysis confirm lager-brewing yeasts originated from a single hybridization.</title>
        <authorList>
            <person name="Salazar A.N."/>
            <person name="Gorter de Vries A.R."/>
            <person name="van den Broek M."/>
            <person name="Brouwers N."/>
            <person name="de la Torre Cortes P."/>
            <person name="Kuijpers N.G.A."/>
            <person name="Daran J.G."/>
            <person name="Abeel T."/>
        </authorList>
    </citation>
    <scope>NUCLEOTIDE SEQUENCE [LARGE SCALE GENOMIC DNA]</scope>
    <source>
        <strain evidence="2 3">CBS 1483</strain>
    </source>
</reference>
<organism evidence="2 3">
    <name type="scientific">Saccharomyces pastorianus</name>
    <name type="common">Lager yeast</name>
    <name type="synonym">Saccharomyces cerevisiae x Saccharomyces eubayanus</name>
    <dbReference type="NCBI Taxonomy" id="27292"/>
    <lineage>
        <taxon>Eukaryota</taxon>
        <taxon>Fungi</taxon>
        <taxon>Dikarya</taxon>
        <taxon>Ascomycota</taxon>
        <taxon>Saccharomycotina</taxon>
        <taxon>Saccharomycetes</taxon>
        <taxon>Saccharomycetales</taxon>
        <taxon>Saccharomycetaceae</taxon>
        <taxon>Saccharomyces</taxon>
    </lineage>
</organism>
<evidence type="ECO:0000256" key="1">
    <source>
        <dbReference type="ARBA" id="ARBA00022741"/>
    </source>
</evidence>
<dbReference type="InterPro" id="IPR027417">
    <property type="entry name" value="P-loop_NTPase"/>
</dbReference>
<dbReference type="SMART" id="SM00175">
    <property type="entry name" value="RAB"/>
    <property type="match status" value="1"/>
</dbReference>
<dbReference type="SUPFAM" id="SSF52540">
    <property type="entry name" value="P-loop containing nucleoside triphosphate hydrolases"/>
    <property type="match status" value="1"/>
</dbReference>